<evidence type="ECO:0000313" key="1">
    <source>
        <dbReference type="EMBL" id="CAE0321178.1"/>
    </source>
</evidence>
<name>A0A7S3IE72_9SPIT</name>
<organism evidence="1">
    <name type="scientific">Strombidium inclinatum</name>
    <dbReference type="NCBI Taxonomy" id="197538"/>
    <lineage>
        <taxon>Eukaryota</taxon>
        <taxon>Sar</taxon>
        <taxon>Alveolata</taxon>
        <taxon>Ciliophora</taxon>
        <taxon>Intramacronucleata</taxon>
        <taxon>Spirotrichea</taxon>
        <taxon>Oligotrichia</taxon>
        <taxon>Strombidiidae</taxon>
        <taxon>Strombidium</taxon>
    </lineage>
</organism>
<reference evidence="1" key="1">
    <citation type="submission" date="2021-01" db="EMBL/GenBank/DDBJ databases">
        <authorList>
            <person name="Corre E."/>
            <person name="Pelletier E."/>
            <person name="Niang G."/>
            <person name="Scheremetjew M."/>
            <person name="Finn R."/>
            <person name="Kale V."/>
            <person name="Holt S."/>
            <person name="Cochrane G."/>
            <person name="Meng A."/>
            <person name="Brown T."/>
            <person name="Cohen L."/>
        </authorList>
    </citation>
    <scope>NUCLEOTIDE SEQUENCE</scope>
    <source>
        <strain evidence="1">S3</strain>
    </source>
</reference>
<proteinExistence type="predicted"/>
<dbReference type="AlphaFoldDB" id="A0A7S3IE72"/>
<sequence>MVDHTVADLILKPDEEEEDREANLHKWVHFIPLLVLHLQVIPGLVRRWEGIEPDRDERQAPKEVCQQHYSSFLVRTEGRDLGVGLTDQGVLLVVQRTEDS</sequence>
<accession>A0A7S3IE72</accession>
<gene>
    <name evidence="1" type="ORF">SINC0208_LOCUS1759</name>
</gene>
<dbReference type="EMBL" id="HBIH01004059">
    <property type="protein sequence ID" value="CAE0321178.1"/>
    <property type="molecule type" value="Transcribed_RNA"/>
</dbReference>
<protein>
    <submittedName>
        <fullName evidence="1">Uncharacterized protein</fullName>
    </submittedName>
</protein>